<dbReference type="GO" id="GO:0050126">
    <property type="term" value="F:N-carbamoylputrescine amidase activity"/>
    <property type="evidence" value="ECO:0007669"/>
    <property type="project" value="TreeGrafter"/>
</dbReference>
<gene>
    <name evidence="3" type="ORF">HMPREF9371_1874</name>
</gene>
<dbReference type="PATRIC" id="fig|1032488.3.peg.1778"/>
<dbReference type="HOGENOM" id="CLU_030130_3_5_4"/>
<dbReference type="STRING" id="1032488.HMPREF9371_1874"/>
<dbReference type="PROSITE" id="PS50263">
    <property type="entry name" value="CN_HYDROLASE"/>
    <property type="match status" value="1"/>
</dbReference>
<dbReference type="CDD" id="cd07197">
    <property type="entry name" value="nitrilase"/>
    <property type="match status" value="1"/>
</dbReference>
<dbReference type="PANTHER" id="PTHR43674">
    <property type="entry name" value="NITRILASE C965.09-RELATED"/>
    <property type="match status" value="1"/>
</dbReference>
<organism evidence="3 4">
    <name type="scientific">Neisseria shayeganii 871</name>
    <dbReference type="NCBI Taxonomy" id="1032488"/>
    <lineage>
        <taxon>Bacteria</taxon>
        <taxon>Pseudomonadati</taxon>
        <taxon>Pseudomonadota</taxon>
        <taxon>Betaproteobacteria</taxon>
        <taxon>Neisseriales</taxon>
        <taxon>Neisseriaceae</taxon>
        <taxon>Neisseria</taxon>
    </lineage>
</organism>
<comment type="caution">
    <text evidence="3">The sequence shown here is derived from an EMBL/GenBank/DDBJ whole genome shotgun (WGS) entry which is preliminary data.</text>
</comment>
<feature type="domain" description="CN hydrolase" evidence="2">
    <location>
        <begin position="34"/>
        <end position="272"/>
    </location>
</feature>
<keyword evidence="1 3" id="KW-0378">Hydrolase</keyword>
<dbReference type="PANTHER" id="PTHR43674:SF2">
    <property type="entry name" value="BETA-UREIDOPROPIONASE"/>
    <property type="match status" value="1"/>
</dbReference>
<sequence length="286" mass="29591">MSDDKIDIENINTPGKTARVDRAKCLAMPSLALRRVAVAQTLPVAGDVAANAQDHLRWMEQAAEQGAQWLQFPELSLTGYEPEYLAACALPPNSPVLNTLSQAAQRLRLNTVVGLPLACAAPAGAKPWIGAVLLHADGGRTVYRKHHLHAGEDAFAQPGHAPACVVALGGTAVGLAICVDANHPIHAQRAAEQGARLYSVGILTTATGVQADSAQLRRHAVRYGWHVLMANFGGSTGPYVAVGQSAIWGPQGQCLAQASGDGPALVVADVGGDAPTPSPLSVAALP</sequence>
<dbReference type="EMBL" id="AGAY01000064">
    <property type="protein sequence ID" value="EGY51889.1"/>
    <property type="molecule type" value="Genomic_DNA"/>
</dbReference>
<accession>G4CJT4</accession>
<dbReference type="GO" id="GO:0033388">
    <property type="term" value="P:putrescine biosynthetic process from arginine"/>
    <property type="evidence" value="ECO:0007669"/>
    <property type="project" value="TreeGrafter"/>
</dbReference>
<protein>
    <submittedName>
        <fullName evidence="3">Carbon-nitrogen family hydrolase</fullName>
    </submittedName>
</protein>
<reference evidence="3 4" key="1">
    <citation type="submission" date="2011-05" db="EMBL/GenBank/DDBJ databases">
        <authorList>
            <person name="Muzny D."/>
            <person name="Qin X."/>
            <person name="Deng J."/>
            <person name="Jiang H."/>
            <person name="Liu Y."/>
            <person name="Qu J."/>
            <person name="Song X.-Z."/>
            <person name="Zhang L."/>
            <person name="Thornton R."/>
            <person name="Coyle M."/>
            <person name="Francisco L."/>
            <person name="Jackson L."/>
            <person name="Javaid M."/>
            <person name="Korchina V."/>
            <person name="Kovar C."/>
            <person name="Mata R."/>
            <person name="Mathew T."/>
            <person name="Ngo R."/>
            <person name="Nguyen L."/>
            <person name="Nguyen N."/>
            <person name="Okwuonu G."/>
            <person name="Ongeri F."/>
            <person name="Pham C."/>
            <person name="Simmons D."/>
            <person name="Wilczek-Boney K."/>
            <person name="Hale W."/>
            <person name="Jakkamsetti A."/>
            <person name="Pham P."/>
            <person name="Ruth R."/>
            <person name="San Lucas F."/>
            <person name="Warren J."/>
            <person name="Zhang J."/>
            <person name="Zhao Z."/>
            <person name="Zhou C."/>
            <person name="Zhu D."/>
            <person name="Lee S."/>
            <person name="Bess C."/>
            <person name="Blankenburg K."/>
            <person name="Forbes L."/>
            <person name="Fu Q."/>
            <person name="Gubbala S."/>
            <person name="Hirani K."/>
            <person name="Jayaseelan J.C."/>
            <person name="Lara F."/>
            <person name="Munidasa M."/>
            <person name="Palculict T."/>
            <person name="Patil S."/>
            <person name="Pu L.-L."/>
            <person name="Saada N."/>
            <person name="Tang L."/>
            <person name="Weissenberger G."/>
            <person name="Zhu Y."/>
            <person name="Hemphill L."/>
            <person name="Shang Y."/>
            <person name="Youmans B."/>
            <person name="Ayvaz T."/>
            <person name="Ross M."/>
            <person name="Santibanez J."/>
            <person name="Aqrawi P."/>
            <person name="Gross S."/>
            <person name="Joshi V."/>
            <person name="Fowler G."/>
            <person name="Nazareth L."/>
            <person name="Reid J."/>
            <person name="Worley K."/>
            <person name="Petrosino J."/>
            <person name="Highlander S."/>
            <person name="Gibbs R."/>
        </authorList>
    </citation>
    <scope>NUCLEOTIDE SEQUENCE [LARGE SCALE GENOMIC DNA]</scope>
    <source>
        <strain evidence="3 4">871</strain>
    </source>
</reference>
<dbReference type="Gene3D" id="3.60.110.10">
    <property type="entry name" value="Carbon-nitrogen hydrolase"/>
    <property type="match status" value="1"/>
</dbReference>
<evidence type="ECO:0000313" key="3">
    <source>
        <dbReference type="EMBL" id="EGY51889.1"/>
    </source>
</evidence>
<evidence type="ECO:0000256" key="1">
    <source>
        <dbReference type="ARBA" id="ARBA00022801"/>
    </source>
</evidence>
<dbReference type="Pfam" id="PF00795">
    <property type="entry name" value="CN_hydrolase"/>
    <property type="match status" value="1"/>
</dbReference>
<dbReference type="Proteomes" id="UP000003019">
    <property type="component" value="Unassembled WGS sequence"/>
</dbReference>
<dbReference type="AlphaFoldDB" id="G4CJT4"/>
<keyword evidence="4" id="KW-1185">Reference proteome</keyword>
<name>G4CJT4_9NEIS</name>
<dbReference type="RefSeq" id="WP_009119560.1">
    <property type="nucleotide sequence ID" value="NZ_JH164926.1"/>
</dbReference>
<dbReference type="InterPro" id="IPR050345">
    <property type="entry name" value="Aliph_Amidase/BUP"/>
</dbReference>
<evidence type="ECO:0000313" key="4">
    <source>
        <dbReference type="Proteomes" id="UP000003019"/>
    </source>
</evidence>
<dbReference type="InterPro" id="IPR003010">
    <property type="entry name" value="C-N_Hydrolase"/>
</dbReference>
<evidence type="ECO:0000259" key="2">
    <source>
        <dbReference type="PROSITE" id="PS50263"/>
    </source>
</evidence>
<dbReference type="InterPro" id="IPR036526">
    <property type="entry name" value="C-N_Hydrolase_sf"/>
</dbReference>
<dbReference type="SUPFAM" id="SSF56317">
    <property type="entry name" value="Carbon-nitrogen hydrolase"/>
    <property type="match status" value="1"/>
</dbReference>
<proteinExistence type="predicted"/>